<reference evidence="5 6" key="1">
    <citation type="submission" date="2024-03" db="EMBL/GenBank/DDBJ databases">
        <title>The genome assembly and annotation of the cricket Gryllus longicercus Weissman &amp; Gray.</title>
        <authorList>
            <person name="Szrajer S."/>
            <person name="Gray D."/>
            <person name="Ylla G."/>
        </authorList>
    </citation>
    <scope>NUCLEOTIDE SEQUENCE [LARGE SCALE GENOMIC DNA]</scope>
    <source>
        <strain evidence="5">DAG 2021-001</strain>
        <tissue evidence="5">Whole body minus gut</tissue>
    </source>
</reference>
<feature type="repeat" description="WD" evidence="1">
    <location>
        <begin position="860"/>
        <end position="900"/>
    </location>
</feature>
<dbReference type="SMART" id="SM00320">
    <property type="entry name" value="WD40"/>
    <property type="match status" value="7"/>
</dbReference>
<dbReference type="Pfam" id="PF25602">
    <property type="entry name" value="WDR47_COR"/>
    <property type="match status" value="1"/>
</dbReference>
<evidence type="ECO:0000313" key="6">
    <source>
        <dbReference type="Proteomes" id="UP001378592"/>
    </source>
</evidence>
<dbReference type="CDD" id="cd22249">
    <property type="entry name" value="UDM1_RNF168_RNF169-like"/>
    <property type="match status" value="1"/>
</dbReference>
<dbReference type="InterPro" id="IPR001680">
    <property type="entry name" value="WD40_rpt"/>
</dbReference>
<evidence type="ECO:0000256" key="2">
    <source>
        <dbReference type="SAM" id="Coils"/>
    </source>
</evidence>
<dbReference type="Gene3D" id="2.130.10.10">
    <property type="entry name" value="YVTN repeat-like/Quinoprotein amine dehydrogenase"/>
    <property type="match status" value="2"/>
</dbReference>
<dbReference type="PROSITE" id="PS50294">
    <property type="entry name" value="WD_REPEATS_REGION"/>
    <property type="match status" value="4"/>
</dbReference>
<dbReference type="InterPro" id="IPR040067">
    <property type="entry name" value="WDR47"/>
</dbReference>
<dbReference type="CDD" id="cd00200">
    <property type="entry name" value="WD40"/>
    <property type="match status" value="1"/>
</dbReference>
<comment type="caution">
    <text evidence="5">The sequence shown here is derived from an EMBL/GenBank/DDBJ whole genome shotgun (WGS) entry which is preliminary data.</text>
</comment>
<feature type="compositionally biased region" description="Low complexity" evidence="3">
    <location>
        <begin position="464"/>
        <end position="480"/>
    </location>
</feature>
<gene>
    <name evidence="5" type="ORF">R5R35_000536</name>
</gene>
<evidence type="ECO:0000256" key="1">
    <source>
        <dbReference type="PROSITE-ProRule" id="PRU00221"/>
    </source>
</evidence>
<dbReference type="InterPro" id="IPR006595">
    <property type="entry name" value="CTLH_C"/>
</dbReference>
<feature type="domain" description="CTLH" evidence="4">
    <location>
        <begin position="44"/>
        <end position="101"/>
    </location>
</feature>
<feature type="region of interest" description="Disordered" evidence="3">
    <location>
        <begin position="434"/>
        <end position="528"/>
    </location>
</feature>
<evidence type="ECO:0000313" key="5">
    <source>
        <dbReference type="EMBL" id="KAK7870363.1"/>
    </source>
</evidence>
<keyword evidence="2" id="KW-0175">Coiled coil</keyword>
<organism evidence="5 6">
    <name type="scientific">Gryllus longicercus</name>
    <dbReference type="NCBI Taxonomy" id="2509291"/>
    <lineage>
        <taxon>Eukaryota</taxon>
        <taxon>Metazoa</taxon>
        <taxon>Ecdysozoa</taxon>
        <taxon>Arthropoda</taxon>
        <taxon>Hexapoda</taxon>
        <taxon>Insecta</taxon>
        <taxon>Pterygota</taxon>
        <taxon>Neoptera</taxon>
        <taxon>Polyneoptera</taxon>
        <taxon>Orthoptera</taxon>
        <taxon>Ensifera</taxon>
        <taxon>Gryllidea</taxon>
        <taxon>Grylloidea</taxon>
        <taxon>Gryllidae</taxon>
        <taxon>Gryllinae</taxon>
        <taxon>Gryllus</taxon>
    </lineage>
</organism>
<dbReference type="SUPFAM" id="SSF50978">
    <property type="entry name" value="WD40 repeat-like"/>
    <property type="match status" value="1"/>
</dbReference>
<protein>
    <recommendedName>
        <fullName evidence="4">CTLH domain-containing protein</fullName>
    </recommendedName>
</protein>
<dbReference type="Proteomes" id="UP001378592">
    <property type="component" value="Unassembled WGS sequence"/>
</dbReference>
<evidence type="ECO:0000259" key="4">
    <source>
        <dbReference type="PROSITE" id="PS50897"/>
    </source>
</evidence>
<dbReference type="PROSITE" id="PS50082">
    <property type="entry name" value="WD_REPEATS_2"/>
    <property type="match status" value="4"/>
</dbReference>
<feature type="repeat" description="WD" evidence="1">
    <location>
        <begin position="766"/>
        <end position="796"/>
    </location>
</feature>
<evidence type="ECO:0000256" key="3">
    <source>
        <dbReference type="SAM" id="MobiDB-lite"/>
    </source>
</evidence>
<dbReference type="Pfam" id="PF00400">
    <property type="entry name" value="WD40"/>
    <property type="match status" value="4"/>
</dbReference>
<feature type="coiled-coil region" evidence="2">
    <location>
        <begin position="579"/>
        <end position="613"/>
    </location>
</feature>
<proteinExistence type="predicted"/>
<dbReference type="SMART" id="SM00668">
    <property type="entry name" value="CTLH"/>
    <property type="match status" value="1"/>
</dbReference>
<sequence length="1031" mass="111350">MPSAHLTLREEDVVRLALEFLHTRDLHISQLSLERETGVINGAYSDDVLFLRQLILDGQWDDVLEFIQPLEALPNFDMRRFRFLILRHKYVELLCIKSEAAGAAGSMDSAVEDVVKVLNELERVAPSKEEYSNLCLMLTLPRLSDHLQYKDWNPSNARVQCFREVFPLVEHFLPGEKKASQDPSNPQPTPVTAKNDRLIHLIIKGILYESCVNYCQAKATGSKESQTQEMSFSKLLDGAVGYSDSDLSLLSWLQSIPPETFSVPFEQRTLNVDIERLERPSLETSWTEHMLVTPIKPKLFPHSAMPFTRPRSAADIMSRSLLPALDGLPFGLAEHQQHQHGPGANAAAHLRNHSPMMALSTGDINTGSNAMSRSSFASFHLTGYKNNKLMNTSVDRLFENDDDVFLSSNYAEFQQLPAIQEGQQQNVAGAANHVPAAGAKSTAPNAPPRARGRSKSPDKKGCPLATSAGSGAGLSSAASTPEHRGRDSPALSTARSSRRDSLSDKAPSGTTVLVTGPSPEHLQHQHQHHAAAAAAAVQAHAASLPAAAAAALGPGAAAAAAVAVNGTNGTNGSFDGDLLKEYQRQKQRLQETLQQKEREREELVRQLAVADNRLQENSLKVGGKLPGAAAAGSATVVVRTGPARGPPSGAAHMNGSGDSLRGHGPSSGHDLSDSHYDTVKPAQRVDGELNGSAASNGAGGAGRPRFVAVTSLEDVQAVRCAEFHPQGKLYAVGSNSKTLRICSYPKLGDLREDHQTYQPTVLFKRTKHHKGSIYCLAWTPMGDLMATGSNDKTVKLMRFNVDTSNLEGQEVELTMHDGTVRDLCFLEDTTNKSSLLISGGAGDCKIYVTDCATGTPFQALSGHSGHVLTLYNWGGAMFVSGSQDKTVRFWDLRTRGCVNMVTPATAPGNRGSPVAAVCVDPSGRLLVSGHEDSSCVLYDIRGGRNVQCFKPHSADVRSIRFSPSAYYLLTGGYDNKLVLTDLQGDLTMPLPSVVVAQHQDKVISGRWHPTEFSFLSTSADKTATLWALPPV</sequence>
<dbReference type="InterPro" id="IPR057749">
    <property type="entry name" value="WDR47_COR"/>
</dbReference>
<dbReference type="PANTHER" id="PTHR19863:SF11">
    <property type="entry name" value="WD REPEAT-CONTAINING PROTEIN 47-LIKE PROTEIN"/>
    <property type="match status" value="1"/>
</dbReference>
<accession>A0AAN9WCI0</accession>
<name>A0AAN9WCI0_9ORTH</name>
<feature type="repeat" description="WD" evidence="1">
    <location>
        <begin position="949"/>
        <end position="983"/>
    </location>
</feature>
<dbReference type="PROSITE" id="PS50897">
    <property type="entry name" value="CTLH"/>
    <property type="match status" value="1"/>
</dbReference>
<dbReference type="AlphaFoldDB" id="A0AAN9WCI0"/>
<feature type="region of interest" description="Disordered" evidence="3">
    <location>
        <begin position="641"/>
        <end position="675"/>
    </location>
</feature>
<feature type="repeat" description="WD" evidence="1">
    <location>
        <begin position="995"/>
        <end position="1031"/>
    </location>
</feature>
<keyword evidence="1" id="KW-0853">WD repeat</keyword>
<dbReference type="PANTHER" id="PTHR19863">
    <property type="entry name" value="NEMITIN (NEURONAL ENRICHED MAP INTERACTING PROTEIN) HOMOLOG"/>
    <property type="match status" value="1"/>
</dbReference>
<dbReference type="InterPro" id="IPR036322">
    <property type="entry name" value="WD40_repeat_dom_sf"/>
</dbReference>
<dbReference type="EMBL" id="JAZDUA010000059">
    <property type="protein sequence ID" value="KAK7870363.1"/>
    <property type="molecule type" value="Genomic_DNA"/>
</dbReference>
<keyword evidence="6" id="KW-1185">Reference proteome</keyword>
<dbReference type="InterPro" id="IPR015943">
    <property type="entry name" value="WD40/YVTN_repeat-like_dom_sf"/>
</dbReference>